<evidence type="ECO:0000313" key="1">
    <source>
        <dbReference type="EMBL" id="GAU33063.1"/>
    </source>
</evidence>
<gene>
    <name evidence="1" type="ORF">TSUD_152180</name>
</gene>
<dbReference type="Proteomes" id="UP000242715">
    <property type="component" value="Unassembled WGS sequence"/>
</dbReference>
<name>A0A2Z6MTF7_TRISU</name>
<evidence type="ECO:0000313" key="2">
    <source>
        <dbReference type="Proteomes" id="UP000242715"/>
    </source>
</evidence>
<proteinExistence type="predicted"/>
<dbReference type="EMBL" id="DF973514">
    <property type="protein sequence ID" value="GAU33063.1"/>
    <property type="molecule type" value="Genomic_DNA"/>
</dbReference>
<keyword evidence="2" id="KW-1185">Reference proteome</keyword>
<accession>A0A2Z6MTF7</accession>
<organism evidence="1 2">
    <name type="scientific">Trifolium subterraneum</name>
    <name type="common">Subterranean clover</name>
    <dbReference type="NCBI Taxonomy" id="3900"/>
    <lineage>
        <taxon>Eukaryota</taxon>
        <taxon>Viridiplantae</taxon>
        <taxon>Streptophyta</taxon>
        <taxon>Embryophyta</taxon>
        <taxon>Tracheophyta</taxon>
        <taxon>Spermatophyta</taxon>
        <taxon>Magnoliopsida</taxon>
        <taxon>eudicotyledons</taxon>
        <taxon>Gunneridae</taxon>
        <taxon>Pentapetalae</taxon>
        <taxon>rosids</taxon>
        <taxon>fabids</taxon>
        <taxon>Fabales</taxon>
        <taxon>Fabaceae</taxon>
        <taxon>Papilionoideae</taxon>
        <taxon>50 kb inversion clade</taxon>
        <taxon>NPAAA clade</taxon>
        <taxon>Hologalegina</taxon>
        <taxon>IRL clade</taxon>
        <taxon>Trifolieae</taxon>
        <taxon>Trifolium</taxon>
    </lineage>
</organism>
<dbReference type="AlphaFoldDB" id="A0A2Z6MTF7"/>
<protein>
    <submittedName>
        <fullName evidence="1">Uncharacterized protein</fullName>
    </submittedName>
</protein>
<sequence>MDKVGYSTLLFMDYGLLEIGLTVERITWIVYQKNLLEAGVVAEIYYQRWKLCYDEDHVLVEDLV</sequence>
<reference evidence="2" key="1">
    <citation type="journal article" date="2017" name="Front. Plant Sci.">
        <title>Climate Clever Clovers: New Paradigm to Reduce the Environmental Footprint of Ruminants by Breeding Low Methanogenic Forages Utilizing Haplotype Variation.</title>
        <authorList>
            <person name="Kaur P."/>
            <person name="Appels R."/>
            <person name="Bayer P.E."/>
            <person name="Keeble-Gagnere G."/>
            <person name="Wang J."/>
            <person name="Hirakawa H."/>
            <person name="Shirasawa K."/>
            <person name="Vercoe P."/>
            <person name="Stefanova K."/>
            <person name="Durmic Z."/>
            <person name="Nichols P."/>
            <person name="Revell C."/>
            <person name="Isobe S.N."/>
            <person name="Edwards D."/>
            <person name="Erskine W."/>
        </authorList>
    </citation>
    <scope>NUCLEOTIDE SEQUENCE [LARGE SCALE GENOMIC DNA]</scope>
    <source>
        <strain evidence="2">cv. Daliak</strain>
    </source>
</reference>